<reference evidence="4" key="1">
    <citation type="journal article" date="2010" name="Nat. Biotechnol.">
        <title>Draft genome sequence of the oilseed species Ricinus communis.</title>
        <authorList>
            <person name="Chan A.P."/>
            <person name="Crabtree J."/>
            <person name="Zhao Q."/>
            <person name="Lorenzi H."/>
            <person name="Orvis J."/>
            <person name="Puiu D."/>
            <person name="Melake-Berhan A."/>
            <person name="Jones K.M."/>
            <person name="Redman J."/>
            <person name="Chen G."/>
            <person name="Cahoon E.B."/>
            <person name="Gedil M."/>
            <person name="Stanke M."/>
            <person name="Haas B.J."/>
            <person name="Wortman J.R."/>
            <person name="Fraser-Liggett C.M."/>
            <person name="Ravel J."/>
            <person name="Rabinowicz P.D."/>
        </authorList>
    </citation>
    <scope>NUCLEOTIDE SEQUENCE [LARGE SCALE GENOMIC DNA]</scope>
    <source>
        <strain evidence="4">cv. Hale</strain>
    </source>
</reference>
<evidence type="ECO:0000313" key="4">
    <source>
        <dbReference type="Proteomes" id="UP000008311"/>
    </source>
</evidence>
<dbReference type="InParanoid" id="B9SBW5"/>
<dbReference type="FunCoup" id="B9SBW5">
    <property type="interactions" value="13"/>
</dbReference>
<name>B9SBW5_RICCO</name>
<dbReference type="SUPFAM" id="SSF52200">
    <property type="entry name" value="Toll/Interleukin receptor TIR domain"/>
    <property type="match status" value="1"/>
</dbReference>
<dbReference type="Gene3D" id="3.40.50.10140">
    <property type="entry name" value="Toll/interleukin-1 receptor homology (TIR) domain"/>
    <property type="match status" value="1"/>
</dbReference>
<dbReference type="PANTHER" id="PTHR32009:SF123">
    <property type="entry name" value="TIR DOMAIN-CONTAINING PROTEIN"/>
    <property type="match status" value="1"/>
</dbReference>
<dbReference type="STRING" id="3988.B9SBW5"/>
<keyword evidence="1" id="KW-0520">NAD</keyword>
<evidence type="ECO:0000313" key="3">
    <source>
        <dbReference type="EMBL" id="EEF38943.1"/>
    </source>
</evidence>
<sequence length="229" mass="25467">MASSSSSSVVSSTPPNCKYQVFLSFRGEDTRNDFTSHLYAALQRKQVRTFIDNELVRGVEIAPTLLKVIEEVAISVVIFSENYGNSPWCLDELVKIIECKKTMKQMVLPVFYRVDPAHVAELKGSFGVAFAMHEVRFSRDKLKRWRSALSEAANLSGWDSLVIRPESKLIGDIVEDICKKLNNMSTPTGGAETISTPSLNDGRLMIMTSKRKQVGTCKGNEVKVALESN</sequence>
<dbReference type="InterPro" id="IPR035897">
    <property type="entry name" value="Toll_tir_struct_dom_sf"/>
</dbReference>
<proteinExistence type="predicted"/>
<dbReference type="EMBL" id="EQ973917">
    <property type="protein sequence ID" value="EEF38943.1"/>
    <property type="molecule type" value="Genomic_DNA"/>
</dbReference>
<dbReference type="FunFam" id="3.40.50.10140:FF:000007">
    <property type="entry name" value="Disease resistance protein (TIR-NBS-LRR class)"/>
    <property type="match status" value="1"/>
</dbReference>
<accession>B9SBW5</accession>
<dbReference type="PANTHER" id="PTHR32009">
    <property type="entry name" value="TMV RESISTANCE PROTEIN N-LIKE"/>
    <property type="match status" value="1"/>
</dbReference>
<dbReference type="GO" id="GO:0005634">
    <property type="term" value="C:nucleus"/>
    <property type="evidence" value="ECO:0000318"/>
    <property type="project" value="GO_Central"/>
</dbReference>
<keyword evidence="4" id="KW-1185">Reference proteome</keyword>
<feature type="domain" description="TIR" evidence="2">
    <location>
        <begin position="17"/>
        <end position="181"/>
    </location>
</feature>
<evidence type="ECO:0000259" key="2">
    <source>
        <dbReference type="PROSITE" id="PS50104"/>
    </source>
</evidence>
<protein>
    <recommendedName>
        <fullName evidence="2">TIR domain-containing protein</fullName>
    </recommendedName>
</protein>
<dbReference type="Pfam" id="PF01582">
    <property type="entry name" value="TIR"/>
    <property type="match status" value="1"/>
</dbReference>
<dbReference type="PROSITE" id="PS50104">
    <property type="entry name" value="TIR"/>
    <property type="match status" value="1"/>
</dbReference>
<organism evidence="3 4">
    <name type="scientific">Ricinus communis</name>
    <name type="common">Castor bean</name>
    <dbReference type="NCBI Taxonomy" id="3988"/>
    <lineage>
        <taxon>Eukaryota</taxon>
        <taxon>Viridiplantae</taxon>
        <taxon>Streptophyta</taxon>
        <taxon>Embryophyta</taxon>
        <taxon>Tracheophyta</taxon>
        <taxon>Spermatophyta</taxon>
        <taxon>Magnoliopsida</taxon>
        <taxon>eudicotyledons</taxon>
        <taxon>Gunneridae</taxon>
        <taxon>Pentapetalae</taxon>
        <taxon>rosids</taxon>
        <taxon>fabids</taxon>
        <taxon>Malpighiales</taxon>
        <taxon>Euphorbiaceae</taxon>
        <taxon>Acalyphoideae</taxon>
        <taxon>Acalypheae</taxon>
        <taxon>Ricinus</taxon>
    </lineage>
</organism>
<dbReference type="InterPro" id="IPR000157">
    <property type="entry name" value="TIR_dom"/>
</dbReference>
<dbReference type="GO" id="GO:0007165">
    <property type="term" value="P:signal transduction"/>
    <property type="evidence" value="ECO:0000318"/>
    <property type="project" value="GO_Central"/>
</dbReference>
<gene>
    <name evidence="3" type="ORF">RCOM_1045350</name>
</gene>
<dbReference type="AlphaFoldDB" id="B9SBW5"/>
<dbReference type="Proteomes" id="UP000008311">
    <property type="component" value="Unassembled WGS sequence"/>
</dbReference>
<dbReference type="SMART" id="SM00255">
    <property type="entry name" value="TIR"/>
    <property type="match status" value="1"/>
</dbReference>
<evidence type="ECO:0000256" key="1">
    <source>
        <dbReference type="ARBA" id="ARBA00023027"/>
    </source>
</evidence>